<feature type="transmembrane region" description="Helical" evidence="3">
    <location>
        <begin position="572"/>
        <end position="594"/>
    </location>
</feature>
<feature type="transmembrane region" description="Helical" evidence="3">
    <location>
        <begin position="1704"/>
        <end position="1725"/>
    </location>
</feature>
<keyword evidence="3" id="KW-0812">Transmembrane</keyword>
<feature type="transmembrane region" description="Helical" evidence="3">
    <location>
        <begin position="516"/>
        <end position="536"/>
    </location>
</feature>
<dbReference type="EMBL" id="BONU01000005">
    <property type="protein sequence ID" value="GIG72791.1"/>
    <property type="molecule type" value="Genomic_DNA"/>
</dbReference>
<feature type="transmembrane region" description="Helical" evidence="3">
    <location>
        <begin position="208"/>
        <end position="230"/>
    </location>
</feature>
<feature type="transmembrane region" description="Helical" evidence="3">
    <location>
        <begin position="1143"/>
        <end position="1162"/>
    </location>
</feature>
<feature type="compositionally biased region" description="Low complexity" evidence="2">
    <location>
        <begin position="125"/>
        <end position="148"/>
    </location>
</feature>
<dbReference type="InterPro" id="IPR058062">
    <property type="entry name" value="SCO7613_C"/>
</dbReference>
<keyword evidence="5" id="KW-1185">Reference proteome</keyword>
<comment type="caution">
    <text evidence="4">The sequence shown here is derived from an EMBL/GenBank/DDBJ whole genome shotgun (WGS) entry which is preliminary data.</text>
</comment>
<evidence type="ECO:0000313" key="5">
    <source>
        <dbReference type="Proteomes" id="UP000653674"/>
    </source>
</evidence>
<name>A0A8J3PMD1_9ACTN</name>
<feature type="compositionally biased region" description="Pro residues" evidence="2">
    <location>
        <begin position="431"/>
        <end position="442"/>
    </location>
</feature>
<feature type="transmembrane region" description="Helical" evidence="3">
    <location>
        <begin position="1054"/>
        <end position="1074"/>
    </location>
</feature>
<feature type="transmembrane region" description="Helical" evidence="3">
    <location>
        <begin position="1439"/>
        <end position="1458"/>
    </location>
</feature>
<feature type="transmembrane region" description="Helical" evidence="3">
    <location>
        <begin position="619"/>
        <end position="639"/>
    </location>
</feature>
<feature type="transmembrane region" description="Helical" evidence="3">
    <location>
        <begin position="1465"/>
        <end position="1486"/>
    </location>
</feature>
<feature type="transmembrane region" description="Helical" evidence="3">
    <location>
        <begin position="260"/>
        <end position="283"/>
    </location>
</feature>
<organism evidence="4 5">
    <name type="scientific">Planosporangium flavigriseum</name>
    <dbReference type="NCBI Taxonomy" id="373681"/>
    <lineage>
        <taxon>Bacteria</taxon>
        <taxon>Bacillati</taxon>
        <taxon>Actinomycetota</taxon>
        <taxon>Actinomycetes</taxon>
        <taxon>Micromonosporales</taxon>
        <taxon>Micromonosporaceae</taxon>
        <taxon>Planosporangium</taxon>
    </lineage>
</organism>
<feature type="transmembrane region" description="Helical" evidence="3">
    <location>
        <begin position="1382"/>
        <end position="1401"/>
    </location>
</feature>
<dbReference type="NCBIfam" id="NF047321">
    <property type="entry name" value="SCO7613_CTERM"/>
    <property type="match status" value="1"/>
</dbReference>
<feature type="transmembrane region" description="Helical" evidence="3">
    <location>
        <begin position="1169"/>
        <end position="1189"/>
    </location>
</feature>
<feature type="region of interest" description="Disordered" evidence="2">
    <location>
        <begin position="77"/>
        <end position="200"/>
    </location>
</feature>
<feature type="coiled-coil region" evidence="1">
    <location>
        <begin position="33"/>
        <end position="60"/>
    </location>
</feature>
<feature type="transmembrane region" description="Helical" evidence="3">
    <location>
        <begin position="348"/>
        <end position="366"/>
    </location>
</feature>
<feature type="transmembrane region" description="Helical" evidence="3">
    <location>
        <begin position="646"/>
        <end position="662"/>
    </location>
</feature>
<feature type="transmembrane region" description="Helical" evidence="3">
    <location>
        <begin position="1548"/>
        <end position="1566"/>
    </location>
</feature>
<feature type="transmembrane region" description="Helical" evidence="3">
    <location>
        <begin position="236"/>
        <end position="253"/>
    </location>
</feature>
<feature type="transmembrane region" description="Helical" evidence="3">
    <location>
        <begin position="1630"/>
        <end position="1649"/>
    </location>
</feature>
<evidence type="ECO:0000256" key="2">
    <source>
        <dbReference type="SAM" id="MobiDB-lite"/>
    </source>
</evidence>
<evidence type="ECO:0000313" key="4">
    <source>
        <dbReference type="EMBL" id="GIG72791.1"/>
    </source>
</evidence>
<accession>A0A8J3PMD1</accession>
<feature type="transmembrane region" description="Helical" evidence="3">
    <location>
        <begin position="1413"/>
        <end position="1433"/>
    </location>
</feature>
<feature type="transmembrane region" description="Helical" evidence="3">
    <location>
        <begin position="1524"/>
        <end position="1542"/>
    </location>
</feature>
<evidence type="ECO:0000256" key="1">
    <source>
        <dbReference type="SAM" id="Coils"/>
    </source>
</evidence>
<feature type="transmembrane region" description="Helical" evidence="3">
    <location>
        <begin position="1195"/>
        <end position="1214"/>
    </location>
</feature>
<feature type="transmembrane region" description="Helical" evidence="3">
    <location>
        <begin position="325"/>
        <end position="342"/>
    </location>
</feature>
<proteinExistence type="predicted"/>
<feature type="transmembrane region" description="Helical" evidence="3">
    <location>
        <begin position="295"/>
        <end position="313"/>
    </location>
</feature>
<gene>
    <name evidence="4" type="ORF">Pfl04_11950</name>
</gene>
<feature type="transmembrane region" description="Helical" evidence="3">
    <location>
        <begin position="1266"/>
        <end position="1294"/>
    </location>
</feature>
<feature type="transmembrane region" description="Helical" evidence="3">
    <location>
        <begin position="460"/>
        <end position="484"/>
    </location>
</feature>
<feature type="transmembrane region" description="Helical" evidence="3">
    <location>
        <begin position="1080"/>
        <end position="1099"/>
    </location>
</feature>
<keyword evidence="1" id="KW-0175">Coiled coil</keyword>
<sequence length="1743" mass="176571">MDTYQCPVCGGTVTRDEGCHGCGRPYDKDVAALAMFKRTVAALEAKKRQYEKDQLLLKSQLAHASAQRDSLARRVRAKFDREAGARGPTRSLRSRITRRGDTEPVTADPVSFGAGYPPEPPASPAPAATTTAAAGAAAQKAPTPTKQAPRPPRDPRNLPPAIAARLPEVMSQAPPQVQVRIPERPRPPVTGQGRLGGAETTTATSQSVLLAVGGLLLAGAAVVLAVFGFGSLGAPGRVALLALATVILLMLPVELTGRGLVATAETIASVGLLMVLLDGYAAWSLGLLGSTLISTPVYFGFVCLATAVIATAYRGASHLIAPRYATVLVLQPVLPLLGYPWIHGPTGWGLALAAVAALDLALGISLTRPGRFAALAGFVKPVHLPLGPRATAPPEAEPEPAPVDPDAPPVRPESAPEEPEDVKTSAEFPDHTPPVRPEPSPAPTRAQEAQAPAILRDATWVLFTLAFGAALAYACVGLMTATSLAPSVRAALALLLAAGVGLAGASAWRRKPLPDLTGALATLAVIVAVTRVGTVALPGRALLFAALAVAVAAVVVPVLPPDARDGPRLASGVGAAVTALVLLSKAGLAIAAPIREARPWWYADLNGYASRIGAAAEPLGWELVVAGALLTVAVALALPGSIRVKAVLAGGVLTILTIPAAGHLNWVVTPSLVVLAAIGVCASGLVAREESAANGFLIAAGVLGGHAALSGLTHPAMTSLTLGAITLGGYGIVMLRPLRTGPQAELAAQRVGDWAGGAAAFALPGTVCAGLAAFVRDGVLPGAGPSFVLAGGFVAVSGTLGYAAVRLVSRRPVSRPLLLGISLGAFTVAFAALATRGTTVIDMGVGLLLLTSSILLWTAPSLHRRVVFAQDLDGNDIAAAAVTASATAALARVLALIVPGIGLVTTAVLVLAVALGVSALPARQRRGPVAGEMVIGGVIAAASGVAAISAGIGVIHAASPVWHADLGPAWRHTAEQYSLYGWQPPVALLLIALAALVVVPSSLGDDIAAVAIGLASVAAPIAFGLPWWSPIVFGLLTSGVMGVTAALSKLPRVAYARGGVAAAIAAYTAGASLVGPASTAATLFSLTLIGVLIGALAGLRLDDAGTARSHLVPIGGGACAVSVLSLAGAAAAITAGGQHPPPVVLVGTLAAASLALTVAGLACWRTPGFLPFVTAAVAIACTVIALAALPNRLPIGIYGATGALLGVLASLLRAGAVRRIGWRPEDGWQPVGGWSPRRAWQLDRWIPGRGWLAIGRWRPAGQETGFGVSAVAASAVPAAIAVAAVALPLVAALFGPYHFALHPWTSTPSGAADLSPFNGWKAHPTDVITMAVLTFAAALAALGLGGAREAIADRTVAVVVPGIGLTMLLIPAAAYLGQFQATSALLVATLCGLSLALTVPPAPDSAEQAPLRVARRLVFALAVLAAIAGQTGSLAMRSMTLQALAGSVVVGAIGAIWGRYPLARILGWYVAVSTAQLLAVAASLAADAPARWAAFPLLGVCAVAVALAARLPRLRPTASIEMEVTVIEATALLGMGGALALTMGAPRYTALACTALGAILGLAALRPGRPEKYLQGLVFAAAAAEVIGVWLLMSTGRVALPEAYSLPFAVFALLVGVFELQRRPDLGSWLAYGPALVAGFLPSLALVLMTDTAPLRRVLVIVAGVLTLAAGSVRRQKAPVVVGSVVTATTTLHELLLLSAMLPWWLLLALFSAAGALLIGLGATYEKRRQNVARLRGALNRLR</sequence>
<dbReference type="RefSeq" id="WP_168075759.1">
    <property type="nucleotide sequence ID" value="NZ_BAAAQJ010000019.1"/>
</dbReference>
<feature type="transmembrane region" description="Helical" evidence="3">
    <location>
        <begin position="934"/>
        <end position="959"/>
    </location>
</feature>
<keyword evidence="3" id="KW-0472">Membrane</keyword>
<feature type="compositionally biased region" description="Pro residues" evidence="2">
    <location>
        <begin position="399"/>
        <end position="411"/>
    </location>
</feature>
<feature type="transmembrane region" description="Helical" evidence="3">
    <location>
        <begin position="754"/>
        <end position="775"/>
    </location>
</feature>
<feature type="transmembrane region" description="Helical" evidence="3">
    <location>
        <begin position="1007"/>
        <end position="1025"/>
    </location>
</feature>
<feature type="transmembrane region" description="Helical" evidence="3">
    <location>
        <begin position="715"/>
        <end position="733"/>
    </location>
</feature>
<dbReference type="Proteomes" id="UP000653674">
    <property type="component" value="Unassembled WGS sequence"/>
</dbReference>
<reference evidence="4" key="1">
    <citation type="submission" date="2021-01" db="EMBL/GenBank/DDBJ databases">
        <title>Whole genome shotgun sequence of Planosporangium flavigriseum NBRC 105377.</title>
        <authorList>
            <person name="Komaki H."/>
            <person name="Tamura T."/>
        </authorList>
    </citation>
    <scope>NUCLEOTIDE SEQUENCE</scope>
    <source>
        <strain evidence="4">NBRC 105377</strain>
    </source>
</reference>
<feature type="compositionally biased region" description="Basic and acidic residues" evidence="2">
    <location>
        <begin position="421"/>
        <end position="430"/>
    </location>
</feature>
<feature type="region of interest" description="Disordered" evidence="2">
    <location>
        <begin position="389"/>
        <end position="449"/>
    </location>
</feature>
<feature type="transmembrane region" description="Helical" evidence="3">
    <location>
        <begin position="1599"/>
        <end position="1618"/>
    </location>
</feature>
<evidence type="ECO:0000256" key="3">
    <source>
        <dbReference type="SAM" id="Phobius"/>
    </source>
</evidence>
<feature type="transmembrane region" description="Helical" evidence="3">
    <location>
        <begin position="1680"/>
        <end position="1698"/>
    </location>
</feature>
<protein>
    <submittedName>
        <fullName evidence="4">Uncharacterized protein</fullName>
    </submittedName>
</protein>
<feature type="transmembrane region" description="Helical" evidence="3">
    <location>
        <begin position="1327"/>
        <end position="1344"/>
    </location>
</feature>
<feature type="transmembrane region" description="Helical" evidence="3">
    <location>
        <begin position="840"/>
        <end position="857"/>
    </location>
</feature>
<feature type="transmembrane region" description="Helical" evidence="3">
    <location>
        <begin position="1492"/>
        <end position="1512"/>
    </location>
</feature>
<feature type="transmembrane region" description="Helical" evidence="3">
    <location>
        <begin position="1111"/>
        <end position="1137"/>
    </location>
</feature>
<feature type="transmembrane region" description="Helical" evidence="3">
    <location>
        <begin position="787"/>
        <end position="805"/>
    </location>
</feature>
<feature type="transmembrane region" description="Helical" evidence="3">
    <location>
        <begin position="490"/>
        <end position="509"/>
    </location>
</feature>
<feature type="transmembrane region" description="Helical" evidence="3">
    <location>
        <begin position="979"/>
        <end position="1000"/>
    </location>
</feature>
<feature type="transmembrane region" description="Helical" evidence="3">
    <location>
        <begin position="1356"/>
        <end position="1376"/>
    </location>
</feature>
<feature type="transmembrane region" description="Helical" evidence="3">
    <location>
        <begin position="817"/>
        <end position="834"/>
    </location>
</feature>
<keyword evidence="3" id="KW-1133">Transmembrane helix</keyword>
<feature type="transmembrane region" description="Helical" evidence="3">
    <location>
        <begin position="901"/>
        <end position="922"/>
    </location>
</feature>
<feature type="transmembrane region" description="Helical" evidence="3">
    <location>
        <begin position="542"/>
        <end position="560"/>
    </location>
</feature>
<feature type="transmembrane region" description="Helical" evidence="3">
    <location>
        <begin position="1655"/>
        <end position="1673"/>
    </location>
</feature>
<feature type="transmembrane region" description="Helical" evidence="3">
    <location>
        <begin position="1573"/>
        <end position="1593"/>
    </location>
</feature>